<protein>
    <submittedName>
        <fullName evidence="1">Uncharacterized protein</fullName>
    </submittedName>
</protein>
<dbReference type="AlphaFoldDB" id="A0A1Y2KUJ9"/>
<dbReference type="RefSeq" id="WP_245835546.1">
    <property type="nucleotide sequence ID" value="NZ_JFKA01000048.1"/>
</dbReference>
<reference evidence="1 2" key="1">
    <citation type="submission" date="2014-03" db="EMBL/GenBank/DDBJ databases">
        <title>The draft genome sequence of Thalassospira mesophila JCM 18969.</title>
        <authorList>
            <person name="Lai Q."/>
            <person name="Shao Z."/>
        </authorList>
    </citation>
    <scope>NUCLEOTIDE SEQUENCE [LARGE SCALE GENOMIC DNA]</scope>
    <source>
        <strain evidence="1 2">JCM 18969</strain>
    </source>
</reference>
<feature type="non-terminal residue" evidence="1">
    <location>
        <position position="324"/>
    </location>
</feature>
<evidence type="ECO:0000313" key="1">
    <source>
        <dbReference type="EMBL" id="OSQ34496.1"/>
    </source>
</evidence>
<feature type="non-terminal residue" evidence="1">
    <location>
        <position position="1"/>
    </location>
</feature>
<comment type="caution">
    <text evidence="1">The sequence shown here is derived from an EMBL/GenBank/DDBJ whole genome shotgun (WGS) entry which is preliminary data.</text>
</comment>
<dbReference type="STRING" id="1293891.TMES_21890"/>
<dbReference type="Proteomes" id="UP000193391">
    <property type="component" value="Unassembled WGS sequence"/>
</dbReference>
<keyword evidence="2" id="KW-1185">Reference proteome</keyword>
<proteinExistence type="predicted"/>
<gene>
    <name evidence="1" type="ORF">TMES_21890</name>
</gene>
<organism evidence="1 2">
    <name type="scientific">Thalassospira mesophila</name>
    <dbReference type="NCBI Taxonomy" id="1293891"/>
    <lineage>
        <taxon>Bacteria</taxon>
        <taxon>Pseudomonadati</taxon>
        <taxon>Pseudomonadota</taxon>
        <taxon>Alphaproteobacteria</taxon>
        <taxon>Rhodospirillales</taxon>
        <taxon>Thalassospiraceae</taxon>
        <taxon>Thalassospira</taxon>
    </lineage>
</organism>
<evidence type="ECO:0000313" key="2">
    <source>
        <dbReference type="Proteomes" id="UP000193391"/>
    </source>
</evidence>
<name>A0A1Y2KUJ9_9PROT</name>
<dbReference type="EMBL" id="JFKA01000048">
    <property type="protein sequence ID" value="OSQ34496.1"/>
    <property type="molecule type" value="Genomic_DNA"/>
</dbReference>
<sequence length="324" mass="31578">LNAGTINPDGTVTLTPTELTGLTITPPADFSGSFDLSIGATSTDGTDTATVSDTFGVTVTPVADAPTLTAADVTGAEDTAIALDIDTAVTDGSEVLSVTIGNIPDGAVLNAGTVNPDGTVTLTPTELTGLTITPPTDFSGSFDLSIASTSTDGTDTATVSDTFGITVTPVADAPVLAVTDASGAEDTPIALDVTATSPDTVSVTFAGVPEGAVLSAGTDNGDGTWTVDAGDLAGLTLTPPADYSGTLNLFAVATATDGSESATTSEAFSVTVTPVADAPTLTAADITGAEDTAIALDIDTAVTDGSEVLSVTIGNIPDGAVLNA</sequence>
<accession>A0A1Y2KUJ9</accession>